<protein>
    <submittedName>
        <fullName evidence="3">Uncharacterized protein</fullName>
    </submittedName>
</protein>
<feature type="compositionally biased region" description="Basic and acidic residues" evidence="1">
    <location>
        <begin position="124"/>
        <end position="151"/>
    </location>
</feature>
<keyword evidence="2" id="KW-1133">Transmembrane helix</keyword>
<dbReference type="KEGG" id="spu:115919321"/>
<dbReference type="RefSeq" id="XP_030828671.1">
    <property type="nucleotide sequence ID" value="XM_030972811.1"/>
</dbReference>
<keyword evidence="2" id="KW-0472">Membrane</keyword>
<dbReference type="InParanoid" id="A0A7M7MZB9"/>
<evidence type="ECO:0000313" key="3">
    <source>
        <dbReference type="EnsemblMetazoa" id="XP_030828671"/>
    </source>
</evidence>
<evidence type="ECO:0000256" key="1">
    <source>
        <dbReference type="SAM" id="MobiDB-lite"/>
    </source>
</evidence>
<feature type="transmembrane region" description="Helical" evidence="2">
    <location>
        <begin position="61"/>
        <end position="83"/>
    </location>
</feature>
<keyword evidence="4" id="KW-1185">Reference proteome</keyword>
<evidence type="ECO:0000256" key="2">
    <source>
        <dbReference type="SAM" id="Phobius"/>
    </source>
</evidence>
<dbReference type="EnsemblMetazoa" id="XM_030972811">
    <property type="protein sequence ID" value="XP_030828671"/>
    <property type="gene ID" value="LOC115919321"/>
</dbReference>
<accession>A0A7M7MZB9</accession>
<organism evidence="3 4">
    <name type="scientific">Strongylocentrotus purpuratus</name>
    <name type="common">Purple sea urchin</name>
    <dbReference type="NCBI Taxonomy" id="7668"/>
    <lineage>
        <taxon>Eukaryota</taxon>
        <taxon>Metazoa</taxon>
        <taxon>Echinodermata</taxon>
        <taxon>Eleutherozoa</taxon>
        <taxon>Echinozoa</taxon>
        <taxon>Echinoidea</taxon>
        <taxon>Euechinoidea</taxon>
        <taxon>Echinacea</taxon>
        <taxon>Camarodonta</taxon>
        <taxon>Echinidea</taxon>
        <taxon>Strongylocentrotidae</taxon>
        <taxon>Strongylocentrotus</taxon>
    </lineage>
</organism>
<dbReference type="Proteomes" id="UP000007110">
    <property type="component" value="Unassembled WGS sequence"/>
</dbReference>
<feature type="region of interest" description="Disordered" evidence="1">
    <location>
        <begin position="105"/>
        <end position="158"/>
    </location>
</feature>
<reference evidence="4" key="1">
    <citation type="submission" date="2015-02" db="EMBL/GenBank/DDBJ databases">
        <title>Genome sequencing for Strongylocentrotus purpuratus.</title>
        <authorList>
            <person name="Murali S."/>
            <person name="Liu Y."/>
            <person name="Vee V."/>
            <person name="English A."/>
            <person name="Wang M."/>
            <person name="Skinner E."/>
            <person name="Han Y."/>
            <person name="Muzny D.M."/>
            <person name="Worley K.C."/>
            <person name="Gibbs R.A."/>
        </authorList>
    </citation>
    <scope>NUCLEOTIDE SEQUENCE</scope>
</reference>
<dbReference type="AlphaFoldDB" id="A0A7M7MZB9"/>
<name>A0A7M7MZB9_STRPU</name>
<reference evidence="3" key="2">
    <citation type="submission" date="2021-01" db="UniProtKB">
        <authorList>
            <consortium name="EnsemblMetazoa"/>
        </authorList>
    </citation>
    <scope>IDENTIFICATION</scope>
</reference>
<proteinExistence type="predicted"/>
<keyword evidence="2" id="KW-0812">Transmembrane</keyword>
<dbReference type="GeneID" id="115919321"/>
<sequence length="158" mass="17934">MTITDKKQVKDYSAYTSGRMEDVCLNPNEDVSSCGSCLRDFATLPDKPSWCVDRPPQKNLLALWIILLLLAFAVCCILCYCFWRKIWEWILITRKRIIDWIDNIRNSTDTPDSPPSPQSIPLDGGKENDNIAPEKGDKKETSPMLPKKDTSENSPTPV</sequence>
<evidence type="ECO:0000313" key="4">
    <source>
        <dbReference type="Proteomes" id="UP000007110"/>
    </source>
</evidence>